<evidence type="ECO:0000313" key="2">
    <source>
        <dbReference type="Proteomes" id="UP001150925"/>
    </source>
</evidence>
<keyword evidence="2" id="KW-1185">Reference proteome</keyword>
<protein>
    <submittedName>
        <fullName evidence="1">Uncharacterized protein</fullName>
    </submittedName>
</protein>
<reference evidence="1" key="1">
    <citation type="submission" date="2022-07" db="EMBL/GenBank/DDBJ databases">
        <title>Phylogenomic reconstructions and comparative analyses of Kickxellomycotina fungi.</title>
        <authorList>
            <person name="Reynolds N.K."/>
            <person name="Stajich J.E."/>
            <person name="Barry K."/>
            <person name="Grigoriev I.V."/>
            <person name="Crous P."/>
            <person name="Smith M.E."/>
        </authorList>
    </citation>
    <scope>NUCLEOTIDE SEQUENCE</scope>
    <source>
        <strain evidence="1">RSA 1196</strain>
    </source>
</reference>
<dbReference type="AlphaFoldDB" id="A0A9W8E3C3"/>
<proteinExistence type="predicted"/>
<dbReference type="EMBL" id="JANBPY010000341">
    <property type="protein sequence ID" value="KAJ1967420.1"/>
    <property type="molecule type" value="Genomic_DNA"/>
</dbReference>
<gene>
    <name evidence="1" type="ORF">IWQ62_001872</name>
</gene>
<comment type="caution">
    <text evidence="1">The sequence shown here is derived from an EMBL/GenBank/DDBJ whole genome shotgun (WGS) entry which is preliminary data.</text>
</comment>
<dbReference type="Proteomes" id="UP001150925">
    <property type="component" value="Unassembled WGS sequence"/>
</dbReference>
<evidence type="ECO:0000313" key="1">
    <source>
        <dbReference type="EMBL" id="KAJ1967420.1"/>
    </source>
</evidence>
<sequence length="389" mass="46100">MYKQWFAQVPLEALVETDTELLDERNNHDFHQKWYPHLENLLIATDLLNKFQQFTHELQPKGTSLSTTFEVWREMMYQYQHLSSRRWGNTQEKRQALNNFHTLRGMYQNLLDVVIKMDQEQHDKLRMYVEHQDSALKHDGNYLDQLKEEWVATKSRLDNLRPLALGINVEWVSYTHITNVQHFLMFPLLYTLHGMSWSKISPFFHYTVQALAQRRHPIAGSRIKNGISLLLRQIIPMLLITRLFDNGFKRALDILGALVTLDEFIASDERPEYSVTSTWIPAYERFINHLAHQFKTRGSFIQVRELSPQSQEVFEYLTKLEGTVYKVVRNWPEKDLTLYLAIDIGSYRRKTMWGIFLREYLDCESKRERLIPCHHIASDQCTGTPILIP</sequence>
<organism evidence="1 2">
    <name type="scientific">Dispira parvispora</name>
    <dbReference type="NCBI Taxonomy" id="1520584"/>
    <lineage>
        <taxon>Eukaryota</taxon>
        <taxon>Fungi</taxon>
        <taxon>Fungi incertae sedis</taxon>
        <taxon>Zoopagomycota</taxon>
        <taxon>Kickxellomycotina</taxon>
        <taxon>Dimargaritomycetes</taxon>
        <taxon>Dimargaritales</taxon>
        <taxon>Dimargaritaceae</taxon>
        <taxon>Dispira</taxon>
    </lineage>
</organism>
<accession>A0A9W8E3C3</accession>
<dbReference type="OrthoDB" id="5703125at2759"/>
<name>A0A9W8E3C3_9FUNG</name>